<reference evidence="5" key="1">
    <citation type="journal article" date="2006" name="Proc. Natl. Acad. Sci. U.S.A.">
        <title>Genome analysis of the smallest free-living eukaryote Ostreococcus tauri unveils many unique features.</title>
        <authorList>
            <person name="Derelle E."/>
            <person name="Ferraz C."/>
            <person name="Rombauts S."/>
            <person name="Rouze P."/>
            <person name="Worden A.Z."/>
            <person name="Robbens S."/>
            <person name="Partensky F."/>
            <person name="Degroeve S."/>
            <person name="Echeynie S."/>
            <person name="Cooke R."/>
            <person name="Saeys Y."/>
            <person name="Wuyts J."/>
            <person name="Jabbari K."/>
            <person name="Bowler C."/>
            <person name="Panaud O."/>
            <person name="Piegu B."/>
            <person name="Ball S.G."/>
            <person name="Ral J.-P."/>
            <person name="Bouget F.-Y."/>
            <person name="Piganeau G."/>
            <person name="De Baets B."/>
            <person name="Picard A."/>
            <person name="Delseny M."/>
            <person name="Demaille J."/>
            <person name="Van de Peer Y."/>
            <person name="Moreau H."/>
        </authorList>
    </citation>
    <scope>NUCLEOTIDE SEQUENCE [LARGE SCALE GENOMIC DNA]</scope>
    <source>
        <strain evidence="5">OTTH 0595 / CCAP 157/2 / RCC745</strain>
    </source>
</reference>
<proteinExistence type="predicted"/>
<evidence type="ECO:0000313" key="5">
    <source>
        <dbReference type="Proteomes" id="UP000009170"/>
    </source>
</evidence>
<dbReference type="AlphaFoldDB" id="A0A096P9A6"/>
<dbReference type="PANTHER" id="PTHR20883">
    <property type="entry name" value="PHYTANOYL-COA DIOXYGENASE DOMAIN CONTAINING 1"/>
    <property type="match status" value="1"/>
</dbReference>
<dbReference type="EMBL" id="CAID01000020">
    <property type="protein sequence ID" value="CEG00823.1"/>
    <property type="molecule type" value="Genomic_DNA"/>
</dbReference>
<keyword evidence="4" id="KW-0560">Oxidoreductase</keyword>
<dbReference type="InterPro" id="IPR008775">
    <property type="entry name" value="Phytyl_CoA_dOase-like"/>
</dbReference>
<dbReference type="InParanoid" id="A0A096P9A6"/>
<gene>
    <name evidence="4" type="ORF">OT_ostta20g00170</name>
</gene>
<dbReference type="GO" id="GO:0051213">
    <property type="term" value="F:dioxygenase activity"/>
    <property type="evidence" value="ECO:0007669"/>
    <property type="project" value="UniProtKB-KW"/>
</dbReference>
<keyword evidence="3" id="KW-0408">Iron</keyword>
<evidence type="ECO:0000313" key="4">
    <source>
        <dbReference type="EMBL" id="CEG00823.1"/>
    </source>
</evidence>
<dbReference type="GO" id="GO:0046872">
    <property type="term" value="F:metal ion binding"/>
    <property type="evidence" value="ECO:0007669"/>
    <property type="project" value="UniProtKB-KW"/>
</dbReference>
<keyword evidence="4" id="KW-0223">Dioxygenase</keyword>
<organism evidence="4 5">
    <name type="scientific">Ostreococcus tauri</name>
    <name type="common">Marine green alga</name>
    <dbReference type="NCBI Taxonomy" id="70448"/>
    <lineage>
        <taxon>Eukaryota</taxon>
        <taxon>Viridiplantae</taxon>
        <taxon>Chlorophyta</taxon>
        <taxon>Mamiellophyceae</taxon>
        <taxon>Mamiellales</taxon>
        <taxon>Bathycoccaceae</taxon>
        <taxon>Ostreococcus</taxon>
    </lineage>
</organism>
<protein>
    <submittedName>
        <fullName evidence="4">Phytanoyl-CoA dioxygenase</fullName>
    </submittedName>
</protein>
<dbReference type="Pfam" id="PF05721">
    <property type="entry name" value="PhyH"/>
    <property type="match status" value="1"/>
</dbReference>
<comment type="caution">
    <text evidence="4">The sequence shown here is derived from an EMBL/GenBank/DDBJ whole genome shotgun (WGS) entry which is preliminary data.</text>
</comment>
<dbReference type="Proteomes" id="UP000009170">
    <property type="component" value="Unassembled WGS sequence"/>
</dbReference>
<evidence type="ECO:0000256" key="3">
    <source>
        <dbReference type="ARBA" id="ARBA00023004"/>
    </source>
</evidence>
<reference evidence="4 5" key="2">
    <citation type="journal article" date="2014" name="BMC Genomics">
        <title>An improved genome of the model marine alga Ostreococcus tauri unfolds by assessing Illumina de novo assemblies.</title>
        <authorList>
            <person name="Blanc-Mathieu R."/>
            <person name="Verhelst B."/>
            <person name="Derelle E."/>
            <person name="Rombauts S."/>
            <person name="Bouget F.Y."/>
            <person name="Carre I."/>
            <person name="Chateau A."/>
            <person name="Eyre-Walker A."/>
            <person name="Grimsley N."/>
            <person name="Moreau H."/>
            <person name="Piegu B."/>
            <person name="Rivals E."/>
            <person name="Schackwitz W."/>
            <person name="Van de Peer Y."/>
            <person name="Piganeau G."/>
        </authorList>
    </citation>
    <scope>NUCLEOTIDE SEQUENCE [LARGE SCALE GENOMIC DNA]</scope>
    <source>
        <strain evidence="5">OTTH 0595 / CCAP 157/2 / RCC745</strain>
    </source>
</reference>
<dbReference type="SUPFAM" id="SSF51197">
    <property type="entry name" value="Clavaminate synthase-like"/>
    <property type="match status" value="1"/>
</dbReference>
<dbReference type="GeneID" id="9838547"/>
<name>A0A096P9A6_OSTTA</name>
<dbReference type="KEGG" id="ota:OT_ostta20g00170"/>
<accession>A0A096P9A6</accession>
<dbReference type="Gene3D" id="2.60.120.620">
    <property type="entry name" value="q2cbj1_9rhob like domain"/>
    <property type="match status" value="1"/>
</dbReference>
<dbReference type="OrthoDB" id="2328924at2759"/>
<sequence>MSQRARAARTLARALVETTKNLRVDPRARARWCHDTASLRTPESSRRVVRDEDRFWFDTNGFLILRNVFDDREIEAMNRSIDARVRDPATERKGNLRLTKTGGPLSGDGTTGRRDVAGFLGWPKGEREPFRKVLAHEKLIPYVHEFVGIGYRLDHNPLCIAQDPGAEGFEFHGGSTLDDGRWNWPLAYQYAQGQIRNNLLAVAVPLTDVKEGEGGFVIVRGSHKSNFAAPASVKRYENGVEHGYAPALNAGDAVLFSEATTHGTLAWKGAKQRRTLIYRFAPATAAYGRGYKDSWPSEWLEGTNDAQRAVLEPPYHPRLDRHAVADDGVNVIKPAPREEFKVNFDEKVFKSKYF</sequence>
<keyword evidence="2" id="KW-0479">Metal-binding</keyword>
<keyword evidence="5" id="KW-1185">Reference proteome</keyword>
<evidence type="ECO:0000256" key="1">
    <source>
        <dbReference type="ARBA" id="ARBA00001962"/>
    </source>
</evidence>
<dbReference type="PANTHER" id="PTHR20883:SF15">
    <property type="entry name" value="PHYTANOYL-COA DIOXYGENASE DOMAIN-CONTAINING PROTEIN 1"/>
    <property type="match status" value="1"/>
</dbReference>
<dbReference type="RefSeq" id="XP_022840604.1">
    <property type="nucleotide sequence ID" value="XM_022982681.1"/>
</dbReference>
<evidence type="ECO:0000256" key="2">
    <source>
        <dbReference type="ARBA" id="ARBA00022723"/>
    </source>
</evidence>
<comment type="cofactor">
    <cofactor evidence="1">
        <name>Fe cation</name>
        <dbReference type="ChEBI" id="CHEBI:24875"/>
    </cofactor>
</comment>